<reference evidence="2" key="1">
    <citation type="submission" date="2022-11" db="UniProtKB">
        <authorList>
            <consortium name="WormBaseParasite"/>
        </authorList>
    </citation>
    <scope>IDENTIFICATION</scope>
</reference>
<name>A0AC35FHV5_9BILA</name>
<evidence type="ECO:0000313" key="1">
    <source>
        <dbReference type="Proteomes" id="UP000887580"/>
    </source>
</evidence>
<evidence type="ECO:0000313" key="2">
    <source>
        <dbReference type="WBParaSite" id="PS1159_v2.g17613.t1"/>
    </source>
</evidence>
<dbReference type="WBParaSite" id="PS1159_v2.g17613.t1">
    <property type="protein sequence ID" value="PS1159_v2.g17613.t1"/>
    <property type="gene ID" value="PS1159_v2.g17613"/>
</dbReference>
<protein>
    <submittedName>
        <fullName evidence="2">Uncharacterized protein</fullName>
    </submittedName>
</protein>
<organism evidence="1 2">
    <name type="scientific">Panagrolaimus sp. PS1159</name>
    <dbReference type="NCBI Taxonomy" id="55785"/>
    <lineage>
        <taxon>Eukaryota</taxon>
        <taxon>Metazoa</taxon>
        <taxon>Ecdysozoa</taxon>
        <taxon>Nematoda</taxon>
        <taxon>Chromadorea</taxon>
        <taxon>Rhabditida</taxon>
        <taxon>Tylenchina</taxon>
        <taxon>Panagrolaimomorpha</taxon>
        <taxon>Panagrolaimoidea</taxon>
        <taxon>Panagrolaimidae</taxon>
        <taxon>Panagrolaimus</taxon>
    </lineage>
</organism>
<proteinExistence type="predicted"/>
<accession>A0AC35FHV5</accession>
<sequence length="192" mass="22649">MDCGNPLKALETFINSSSSPPPPSDSTFGFTTTTTAFTGFDKSHQRISKDENYRNNFHILLDSTELQLEDFLENYDSQQEEQLLEEYENTDMCKMEEYSPQSYQPNNYYFQQTMNFNNFNKSILDEMEQQRQRKRNEEIARILSPIQKLKKNNKQNSTNSAKTNLNIRRKFSLLNGPCNKKSKFIYIFILRD</sequence>
<dbReference type="Proteomes" id="UP000887580">
    <property type="component" value="Unplaced"/>
</dbReference>